<evidence type="ECO:0000313" key="2">
    <source>
        <dbReference type="Proteomes" id="UP000254677"/>
    </source>
</evidence>
<dbReference type="AlphaFoldDB" id="A0A378JA92"/>
<reference evidence="1 2" key="1">
    <citation type="submission" date="2018-06" db="EMBL/GenBank/DDBJ databases">
        <authorList>
            <consortium name="Pathogen Informatics"/>
            <person name="Doyle S."/>
        </authorList>
    </citation>
    <scope>NUCLEOTIDE SEQUENCE [LARGE SCALE GENOMIC DNA]</scope>
    <source>
        <strain evidence="1 2">NCTC13292</strain>
    </source>
</reference>
<name>A0A378JA92_9GAMM</name>
<evidence type="ECO:0000313" key="1">
    <source>
        <dbReference type="EMBL" id="STX43807.1"/>
    </source>
</evidence>
<dbReference type="EMBL" id="UGOA01000001">
    <property type="protein sequence ID" value="STX43807.1"/>
    <property type="molecule type" value="Genomic_DNA"/>
</dbReference>
<accession>A0A378JA92</accession>
<gene>
    <name evidence="1" type="ORF">NCTC13292_02403</name>
</gene>
<dbReference type="OrthoDB" id="5635396at2"/>
<organism evidence="1 2">
    <name type="scientific">Legionella donaldsonii</name>
    <dbReference type="NCBI Taxonomy" id="45060"/>
    <lineage>
        <taxon>Bacteria</taxon>
        <taxon>Pseudomonadati</taxon>
        <taxon>Pseudomonadota</taxon>
        <taxon>Gammaproteobacteria</taxon>
        <taxon>Legionellales</taxon>
        <taxon>Legionellaceae</taxon>
        <taxon>Legionella</taxon>
    </lineage>
</organism>
<sequence length="268" mass="30167">MGSTSKDTAFNEGFTPPTFGNLKDAVITGNHKLVADFLLRKGCETSDPLEERGYEDEDGYNPTVSHSLLYEAISFPAVLKVLLSDARFNPNEKEYDAFYRCLNLGLVESLKCFIEDSRFVIPAGTLRKAAELGGYELIDYLLTVPAIVNNASFHPEIHEALQISAQSKDKEIVKRFLECYNQRAIPLPKLLRQQPLVSQVIVSSNQNYDLIPEEVVETQEVSVIRQHLAREITHASGNRYIWFSSFGNAERASGNTDAPEEKNDIFRF</sequence>
<dbReference type="Proteomes" id="UP000254677">
    <property type="component" value="Unassembled WGS sequence"/>
</dbReference>
<dbReference type="RefSeq" id="WP_115221984.1">
    <property type="nucleotide sequence ID" value="NZ_CAXYJE010000002.1"/>
</dbReference>
<protein>
    <recommendedName>
        <fullName evidence="3">Ankyrin repeats (3 copies)</fullName>
    </recommendedName>
</protein>
<keyword evidence="2" id="KW-1185">Reference proteome</keyword>
<evidence type="ECO:0008006" key="3">
    <source>
        <dbReference type="Google" id="ProtNLM"/>
    </source>
</evidence>
<proteinExistence type="predicted"/>